<evidence type="ECO:0000256" key="1">
    <source>
        <dbReference type="SAM" id="MobiDB-lite"/>
    </source>
</evidence>
<feature type="region of interest" description="Disordered" evidence="1">
    <location>
        <begin position="27"/>
        <end position="75"/>
    </location>
</feature>
<name>A0A6P4XZH7_BRABE</name>
<reference evidence="3" key="1">
    <citation type="submission" date="2025-08" db="UniProtKB">
        <authorList>
            <consortium name="RefSeq"/>
        </authorList>
    </citation>
    <scope>IDENTIFICATION</scope>
    <source>
        <tissue evidence="3">Gonad</tissue>
    </source>
</reference>
<gene>
    <name evidence="3" type="primary">LOC109468238</name>
</gene>
<evidence type="ECO:0000313" key="2">
    <source>
        <dbReference type="Proteomes" id="UP000515135"/>
    </source>
</evidence>
<evidence type="ECO:0000313" key="3">
    <source>
        <dbReference type="RefSeq" id="XP_019622050.1"/>
    </source>
</evidence>
<proteinExistence type="predicted"/>
<dbReference type="OrthoDB" id="25620at2759"/>
<protein>
    <submittedName>
        <fullName evidence="3">Uncharacterized protein LOC109468238 isoform X2</fullName>
    </submittedName>
</protein>
<dbReference type="CDD" id="cd00882">
    <property type="entry name" value="Ras_like_GTPase"/>
    <property type="match status" value="1"/>
</dbReference>
<dbReference type="AlphaFoldDB" id="A0A6P4XZH7"/>
<dbReference type="GeneID" id="109468238"/>
<keyword evidence="2" id="KW-1185">Reference proteome</keyword>
<dbReference type="PANTHER" id="PTHR14241">
    <property type="entry name" value="INTERFERON-INDUCED PROTEIN 44"/>
    <property type="match status" value="1"/>
</dbReference>
<dbReference type="Gene3D" id="3.40.50.300">
    <property type="entry name" value="P-loop containing nucleotide triphosphate hydrolases"/>
    <property type="match status" value="1"/>
</dbReference>
<dbReference type="InterPro" id="IPR027417">
    <property type="entry name" value="P-loop_NTPase"/>
</dbReference>
<dbReference type="PANTHER" id="PTHR14241:SF31">
    <property type="entry name" value="RIBOSOMAL PROTEIN S23 MITOCHONDRIAL CONSERVED DOMAIN-CONTAINING PROTEIN"/>
    <property type="match status" value="1"/>
</dbReference>
<dbReference type="Proteomes" id="UP000515135">
    <property type="component" value="Unplaced"/>
</dbReference>
<organism evidence="2 3">
    <name type="scientific">Branchiostoma belcheri</name>
    <name type="common">Amphioxus</name>
    <dbReference type="NCBI Taxonomy" id="7741"/>
    <lineage>
        <taxon>Eukaryota</taxon>
        <taxon>Metazoa</taxon>
        <taxon>Chordata</taxon>
        <taxon>Cephalochordata</taxon>
        <taxon>Leptocardii</taxon>
        <taxon>Amphioxiformes</taxon>
        <taxon>Branchiostomatidae</taxon>
        <taxon>Branchiostoma</taxon>
    </lineage>
</organism>
<accession>A0A6P4XZH7</accession>
<dbReference type="SUPFAM" id="SSF52540">
    <property type="entry name" value="P-loop containing nucleoside triphosphate hydrolases"/>
    <property type="match status" value="1"/>
</dbReference>
<dbReference type="RefSeq" id="XP_019622050.1">
    <property type="nucleotide sequence ID" value="XM_019766491.1"/>
</dbReference>
<sequence>MGPGLSKLFVKTKVVYVDKYTDVTEKRVREAEERKAKELREQAERERREIQEAERRDEERRRHQQHQEEQERLRNAERLRRLQQEALGERTKLLLYRFGDKHGLRNFATIDIRDMQQSARGLRIGMFGPSGSGKSSFINTCERAVKQTIRGTCETQTSGQEGTILVQEYLDNIGSKFCLVDTRGFFNYGNEEFTAMKNIVYGRIKAGEKIEVTGEEQVDESNSQDTFTDWLHAIVIVLSAKDPLLLDGTHTTNLNTIRHFMKPRGIAPVTVITHVDRVRGNHELERIKLKASAATGSPPNHVYFIQNYHPEHEERDFNTELQAMKILNAALVVGERFVKISKQQHQYDEETKQAAAARSRTRESIDDFFDMLCQTKKIPHDRFSPTISALKREDVTTTKLLRDHWTALENILPIGPRMKTYIKDALFEKS</sequence>